<feature type="domain" description="ABC3 transporter permease C-terminal" evidence="8">
    <location>
        <begin position="281"/>
        <end position="393"/>
    </location>
</feature>
<dbReference type="Pfam" id="PF12704">
    <property type="entry name" value="MacB_PCD"/>
    <property type="match status" value="1"/>
</dbReference>
<comment type="similarity">
    <text evidence="6">Belongs to the ABC-4 integral membrane protein family.</text>
</comment>
<feature type="transmembrane region" description="Helical" evidence="7">
    <location>
        <begin position="277"/>
        <end position="299"/>
    </location>
</feature>
<keyword evidence="4 7" id="KW-1133">Transmembrane helix</keyword>
<name>A0ABS4EBC3_9FIRM</name>
<protein>
    <submittedName>
        <fullName evidence="10">ABC transport system permease protein</fullName>
    </submittedName>
</protein>
<dbReference type="InterPro" id="IPR003838">
    <property type="entry name" value="ABC3_permease_C"/>
</dbReference>
<evidence type="ECO:0000256" key="7">
    <source>
        <dbReference type="SAM" id="Phobius"/>
    </source>
</evidence>
<keyword evidence="2" id="KW-1003">Cell membrane</keyword>
<evidence type="ECO:0000256" key="5">
    <source>
        <dbReference type="ARBA" id="ARBA00023136"/>
    </source>
</evidence>
<dbReference type="Proteomes" id="UP000767291">
    <property type="component" value="Unassembled WGS sequence"/>
</dbReference>
<evidence type="ECO:0000259" key="9">
    <source>
        <dbReference type="Pfam" id="PF12704"/>
    </source>
</evidence>
<keyword evidence="3 7" id="KW-0812">Transmembrane</keyword>
<proteinExistence type="inferred from homology"/>
<accession>A0ABS4EBC3</accession>
<evidence type="ECO:0000256" key="6">
    <source>
        <dbReference type="ARBA" id="ARBA00038076"/>
    </source>
</evidence>
<comment type="subcellular location">
    <subcellularLocation>
        <location evidence="1">Cell membrane</location>
        <topology evidence="1">Multi-pass membrane protein</topology>
    </subcellularLocation>
</comment>
<evidence type="ECO:0000256" key="1">
    <source>
        <dbReference type="ARBA" id="ARBA00004651"/>
    </source>
</evidence>
<evidence type="ECO:0000313" key="10">
    <source>
        <dbReference type="EMBL" id="MBP1855230.1"/>
    </source>
</evidence>
<dbReference type="RefSeq" id="WP_209456679.1">
    <property type="nucleotide sequence ID" value="NZ_BAAACS010000002.1"/>
</dbReference>
<feature type="transmembrane region" description="Helical" evidence="7">
    <location>
        <begin position="330"/>
        <end position="352"/>
    </location>
</feature>
<reference evidence="10 11" key="1">
    <citation type="submission" date="2021-03" db="EMBL/GenBank/DDBJ databases">
        <title>Genomic Encyclopedia of Type Strains, Phase IV (KMG-IV): sequencing the most valuable type-strain genomes for metagenomic binning, comparative biology and taxonomic classification.</title>
        <authorList>
            <person name="Goeker M."/>
        </authorList>
    </citation>
    <scope>NUCLEOTIDE SEQUENCE [LARGE SCALE GENOMIC DNA]</scope>
    <source>
        <strain evidence="10 11">DSM 1289</strain>
    </source>
</reference>
<dbReference type="PANTHER" id="PTHR30572">
    <property type="entry name" value="MEMBRANE COMPONENT OF TRANSPORTER-RELATED"/>
    <property type="match status" value="1"/>
</dbReference>
<sequence length="399" mass="44281">MRLYVIWRSSLKSIKNNKKRSFLTTFGIIIGIASVIAIMAIGRGFEKDTIKNFTNNETDEVEVNIQFIPDSESLYQSNAVFFQDMDLNIIKSLDGVKKVSYPDNDNNSVYKDILVKEKIEKKQIDLVDETNRDIIIGRNLMKVDNETHNKVAILDSVTAKDMYESPENSLEKGVEVDGQLFTIVGVYKGQEADSMFSMPESNILIPKNVYFDYFEKENTTSMIVLTLENGYAPNEVTEDAVNLLKESGSMRNMGDYQPFDMSLLTDSVGKILRTITYFISAVAGISLFIAGVGVMNMMYISVAERTKEIGVRRALGATEKTIRMQFLLEGLTLTLIGGVIGYILGICFAYIVGAILDISVSVDLFTISLAIGVSAFIGLVFSVVPASVAAKKDLIDILR</sequence>
<dbReference type="InterPro" id="IPR050250">
    <property type="entry name" value="Macrolide_Exporter_MacB"/>
</dbReference>
<feature type="domain" description="MacB-like periplasmic core" evidence="9">
    <location>
        <begin position="21"/>
        <end position="240"/>
    </location>
</feature>
<evidence type="ECO:0000313" key="11">
    <source>
        <dbReference type="Proteomes" id="UP000767291"/>
    </source>
</evidence>
<evidence type="ECO:0000259" key="8">
    <source>
        <dbReference type="Pfam" id="PF02687"/>
    </source>
</evidence>
<evidence type="ECO:0000256" key="3">
    <source>
        <dbReference type="ARBA" id="ARBA00022692"/>
    </source>
</evidence>
<organism evidence="10 11">
    <name type="scientific">Metaclostridioides mangenotii</name>
    <dbReference type="NCBI Taxonomy" id="1540"/>
    <lineage>
        <taxon>Bacteria</taxon>
        <taxon>Bacillati</taxon>
        <taxon>Bacillota</taxon>
        <taxon>Clostridia</taxon>
        <taxon>Peptostreptococcales</taxon>
        <taxon>Peptostreptococcaceae</taxon>
        <taxon>Metaclostridioides</taxon>
    </lineage>
</organism>
<feature type="transmembrane region" description="Helical" evidence="7">
    <location>
        <begin position="21"/>
        <end position="42"/>
    </location>
</feature>
<keyword evidence="5 7" id="KW-0472">Membrane</keyword>
<feature type="transmembrane region" description="Helical" evidence="7">
    <location>
        <begin position="364"/>
        <end position="390"/>
    </location>
</feature>
<dbReference type="Pfam" id="PF02687">
    <property type="entry name" value="FtsX"/>
    <property type="match status" value="1"/>
</dbReference>
<dbReference type="InterPro" id="IPR025857">
    <property type="entry name" value="MacB_PCD"/>
</dbReference>
<dbReference type="EMBL" id="JAGGJX010000002">
    <property type="protein sequence ID" value="MBP1855230.1"/>
    <property type="molecule type" value="Genomic_DNA"/>
</dbReference>
<keyword evidence="11" id="KW-1185">Reference proteome</keyword>
<dbReference type="PANTHER" id="PTHR30572:SF4">
    <property type="entry name" value="ABC TRANSPORTER PERMEASE YTRF"/>
    <property type="match status" value="1"/>
</dbReference>
<gene>
    <name evidence="10" type="ORF">J2Z43_001623</name>
</gene>
<evidence type="ECO:0000256" key="2">
    <source>
        <dbReference type="ARBA" id="ARBA00022475"/>
    </source>
</evidence>
<evidence type="ECO:0000256" key="4">
    <source>
        <dbReference type="ARBA" id="ARBA00022989"/>
    </source>
</evidence>
<comment type="caution">
    <text evidence="10">The sequence shown here is derived from an EMBL/GenBank/DDBJ whole genome shotgun (WGS) entry which is preliminary data.</text>
</comment>